<reference evidence="1" key="1">
    <citation type="submission" date="2021-02" db="EMBL/GenBank/DDBJ databases">
        <authorList>
            <person name="Nowell W R."/>
        </authorList>
    </citation>
    <scope>NUCLEOTIDE SEQUENCE</scope>
</reference>
<dbReference type="Proteomes" id="UP000663832">
    <property type="component" value="Unassembled WGS sequence"/>
</dbReference>
<keyword evidence="3" id="KW-1185">Reference proteome</keyword>
<sequence>MLINYIFLSFIHYGINNETFQDYENNRRPLTDKFILLARQYGPDKILKIIDERLPNTSTSISDIIYNYKQTSGWDKYLLNNKDSLS</sequence>
<dbReference type="Proteomes" id="UP000663877">
    <property type="component" value="Unassembled WGS sequence"/>
</dbReference>
<protein>
    <submittedName>
        <fullName evidence="1">Uncharacterized protein</fullName>
    </submittedName>
</protein>
<gene>
    <name evidence="1" type="ORF">BJG266_LOCUS38855</name>
    <name evidence="2" type="ORF">QVE165_LOCUS55733</name>
</gene>
<proteinExistence type="predicted"/>
<organism evidence="1 4">
    <name type="scientific">Adineta steineri</name>
    <dbReference type="NCBI Taxonomy" id="433720"/>
    <lineage>
        <taxon>Eukaryota</taxon>
        <taxon>Metazoa</taxon>
        <taxon>Spiralia</taxon>
        <taxon>Gnathifera</taxon>
        <taxon>Rotifera</taxon>
        <taxon>Eurotatoria</taxon>
        <taxon>Bdelloidea</taxon>
        <taxon>Adinetida</taxon>
        <taxon>Adinetidae</taxon>
        <taxon>Adineta</taxon>
    </lineage>
</organism>
<name>A0A815MCV7_9BILA</name>
<comment type="caution">
    <text evidence="1">The sequence shown here is derived from an EMBL/GenBank/DDBJ whole genome shotgun (WGS) entry which is preliminary data.</text>
</comment>
<accession>A0A815MCV7</accession>
<dbReference type="AlphaFoldDB" id="A0A815MCV7"/>
<dbReference type="EMBL" id="CAJNOI010001553">
    <property type="protein sequence ID" value="CAF1422473.1"/>
    <property type="molecule type" value="Genomic_DNA"/>
</dbReference>
<evidence type="ECO:0000313" key="3">
    <source>
        <dbReference type="Proteomes" id="UP000663832"/>
    </source>
</evidence>
<evidence type="ECO:0000313" key="4">
    <source>
        <dbReference type="Proteomes" id="UP000663877"/>
    </source>
</evidence>
<evidence type="ECO:0000313" key="2">
    <source>
        <dbReference type="EMBL" id="CAF1621375.1"/>
    </source>
</evidence>
<dbReference type="EMBL" id="CAJNOM010001878">
    <property type="protein sequence ID" value="CAF1621375.1"/>
    <property type="molecule type" value="Genomic_DNA"/>
</dbReference>
<evidence type="ECO:0000313" key="1">
    <source>
        <dbReference type="EMBL" id="CAF1422473.1"/>
    </source>
</evidence>